<dbReference type="Gene3D" id="1.10.630.10">
    <property type="entry name" value="Cytochrome P450"/>
    <property type="match status" value="1"/>
</dbReference>
<evidence type="ECO:0000313" key="3">
    <source>
        <dbReference type="Proteomes" id="UP000578531"/>
    </source>
</evidence>
<comment type="caution">
    <text evidence="2">The sequence shown here is derived from an EMBL/GenBank/DDBJ whole genome shotgun (WGS) entry which is preliminary data.</text>
</comment>
<keyword evidence="3" id="KW-1185">Reference proteome</keyword>
<feature type="chain" id="PRO_5034455749" evidence="1">
    <location>
        <begin position="27"/>
        <end position="254"/>
    </location>
</feature>
<gene>
    <name evidence="2" type="ORF">HO173_008940</name>
</gene>
<dbReference type="GO" id="GO:0016705">
    <property type="term" value="F:oxidoreductase activity, acting on paired donors, with incorporation or reduction of molecular oxygen"/>
    <property type="evidence" value="ECO:0007669"/>
    <property type="project" value="InterPro"/>
</dbReference>
<evidence type="ECO:0000313" key="2">
    <source>
        <dbReference type="EMBL" id="KAF6232726.1"/>
    </source>
</evidence>
<dbReference type="GO" id="GO:0005506">
    <property type="term" value="F:iron ion binding"/>
    <property type="evidence" value="ECO:0007669"/>
    <property type="project" value="InterPro"/>
</dbReference>
<dbReference type="AlphaFoldDB" id="A0A8H6FQB0"/>
<dbReference type="GO" id="GO:0004497">
    <property type="term" value="F:monooxygenase activity"/>
    <property type="evidence" value="ECO:0007669"/>
    <property type="project" value="InterPro"/>
</dbReference>
<dbReference type="GeneID" id="59290594"/>
<dbReference type="EMBL" id="JACCJC010000045">
    <property type="protein sequence ID" value="KAF6232726.1"/>
    <property type="molecule type" value="Genomic_DNA"/>
</dbReference>
<sequence length="254" mass="28933">MLSSTRFKHIPARLRLLVTNLYLVSGSEIIQAKWKEPDLHNKAYKALSVHNMCKMPKDALAFWMDDDSGHHLQPHPHSKVPPHLRIEYLTDSLVSTFSTGDGLKPFARRFTTNLTERLLDTDSVRPIWSSFPGLFAFMRAGLFPAAVEAMCGQSLLLKHPPFVEDFWAFNKVLPGLAKGYPRWLFPQSYRARDICLSSLKRWHELICTHFDEPAVGNKGWNPAYGTEFGSAAFSTGASSMIVDFVLYVLRERHR</sequence>
<dbReference type="RefSeq" id="XP_037162152.1">
    <property type="nucleotide sequence ID" value="XM_037310836.1"/>
</dbReference>
<name>A0A8H6FQB0_9LECA</name>
<reference evidence="2 3" key="1">
    <citation type="journal article" date="2020" name="Genomics">
        <title>Complete, high-quality genomes from long-read metagenomic sequencing of two wolf lichen thalli reveals enigmatic genome architecture.</title>
        <authorList>
            <person name="McKenzie S.K."/>
            <person name="Walston R.F."/>
            <person name="Allen J.L."/>
        </authorList>
    </citation>
    <scope>NUCLEOTIDE SEQUENCE [LARGE SCALE GENOMIC DNA]</scope>
    <source>
        <strain evidence="2">WasteWater2</strain>
    </source>
</reference>
<dbReference type="GO" id="GO:0020037">
    <property type="term" value="F:heme binding"/>
    <property type="evidence" value="ECO:0007669"/>
    <property type="project" value="InterPro"/>
</dbReference>
<protein>
    <submittedName>
        <fullName evidence="2">Uncharacterized protein</fullName>
    </submittedName>
</protein>
<keyword evidence="1" id="KW-0732">Signal</keyword>
<dbReference type="OrthoDB" id="3366823at2759"/>
<evidence type="ECO:0000256" key="1">
    <source>
        <dbReference type="SAM" id="SignalP"/>
    </source>
</evidence>
<dbReference type="InterPro" id="IPR036396">
    <property type="entry name" value="Cyt_P450_sf"/>
</dbReference>
<proteinExistence type="predicted"/>
<organism evidence="2 3">
    <name type="scientific">Letharia columbiana</name>
    <dbReference type="NCBI Taxonomy" id="112416"/>
    <lineage>
        <taxon>Eukaryota</taxon>
        <taxon>Fungi</taxon>
        <taxon>Dikarya</taxon>
        <taxon>Ascomycota</taxon>
        <taxon>Pezizomycotina</taxon>
        <taxon>Lecanoromycetes</taxon>
        <taxon>OSLEUM clade</taxon>
        <taxon>Lecanoromycetidae</taxon>
        <taxon>Lecanorales</taxon>
        <taxon>Lecanorineae</taxon>
        <taxon>Parmeliaceae</taxon>
        <taxon>Letharia</taxon>
    </lineage>
</organism>
<dbReference type="Proteomes" id="UP000578531">
    <property type="component" value="Unassembled WGS sequence"/>
</dbReference>
<feature type="signal peptide" evidence="1">
    <location>
        <begin position="1"/>
        <end position="26"/>
    </location>
</feature>
<accession>A0A8H6FQB0</accession>